<feature type="region of interest" description="Disordered" evidence="1">
    <location>
        <begin position="1643"/>
        <end position="1662"/>
    </location>
</feature>
<name>A0AAU7CM62_9BACT</name>
<dbReference type="NCBIfam" id="NF047352">
    <property type="entry name" value="P_loop_sacsin"/>
    <property type="match status" value="1"/>
</dbReference>
<protein>
    <recommendedName>
        <fullName evidence="3">ATP-binding protein</fullName>
    </recommendedName>
</protein>
<feature type="compositionally biased region" description="Basic and acidic residues" evidence="1">
    <location>
        <begin position="1283"/>
        <end position="1307"/>
    </location>
</feature>
<organism evidence="2">
    <name type="scientific">Singulisphaera sp. Ch08</name>
    <dbReference type="NCBI Taxonomy" id="3120278"/>
    <lineage>
        <taxon>Bacteria</taxon>
        <taxon>Pseudomonadati</taxon>
        <taxon>Planctomycetota</taxon>
        <taxon>Planctomycetia</taxon>
        <taxon>Isosphaerales</taxon>
        <taxon>Isosphaeraceae</taxon>
        <taxon>Singulisphaera</taxon>
    </lineage>
</organism>
<dbReference type="RefSeq" id="WP_406699471.1">
    <property type="nucleotide sequence ID" value="NZ_CP155447.1"/>
</dbReference>
<dbReference type="InterPro" id="IPR052957">
    <property type="entry name" value="Auxin_embryo_med"/>
</dbReference>
<reference evidence="2" key="1">
    <citation type="submission" date="2024-05" db="EMBL/GenBank/DDBJ databases">
        <title>Planctomycetes of the genus Singulisphaera possess chitinolytic capabilities.</title>
        <authorList>
            <person name="Ivanova A."/>
        </authorList>
    </citation>
    <scope>NUCLEOTIDE SEQUENCE</scope>
    <source>
        <strain evidence="2">Ch08T</strain>
    </source>
</reference>
<dbReference type="PANTHER" id="PTHR32387">
    <property type="entry name" value="WU:FJ29H11"/>
    <property type="match status" value="1"/>
</dbReference>
<dbReference type="InterPro" id="IPR036890">
    <property type="entry name" value="HATPase_C_sf"/>
</dbReference>
<evidence type="ECO:0008006" key="3">
    <source>
        <dbReference type="Google" id="ProtNLM"/>
    </source>
</evidence>
<accession>A0AAU7CM62</accession>
<dbReference type="SUPFAM" id="SSF55874">
    <property type="entry name" value="ATPase domain of HSP90 chaperone/DNA topoisomerase II/histidine kinase"/>
    <property type="match status" value="1"/>
</dbReference>
<feature type="region of interest" description="Disordered" evidence="1">
    <location>
        <begin position="1250"/>
        <end position="1370"/>
    </location>
</feature>
<proteinExistence type="predicted"/>
<evidence type="ECO:0000256" key="1">
    <source>
        <dbReference type="SAM" id="MobiDB-lite"/>
    </source>
</evidence>
<evidence type="ECO:0000313" key="2">
    <source>
        <dbReference type="EMBL" id="XBH06622.1"/>
    </source>
</evidence>
<sequence length="1735" mass="195987">MTPIEARACIERLARRYHDRRERDPELYQSYTDMLKMLSEEIYSQDSHFVYELIQNAEDNSYPEGLGDRFVHFVLDGHDIVVRNNETGFSPANVEAICAVARSTKVDRTRGYVGEKGIGFKSVFKVTARPQVYSGAFHFQFDDESFVVPSWCEPAAGLSIDPATTTIVLPLRPALRDDLEHSLWSDFRELPGETLLFLKTLNRIVVEDRVSGAVRRLQRSASQNGVIQIVDGDKTTGWLVHRHDAQVPADLVEKKRQGVQVRELVFAFHADEHGHCLRLSDAFIYAFLPTGLKPGLPFLVQADFLTTANRESIHGDSAWNKWLRDQLPPAYLAAVKHGVRTSESFRLSFLQTLPLPDEISTGFFKPVANRILAAIAREPVFPGESGRLRPLGEVFRADERLRRLFPPSALAELLGSDVEYLDFRFQVPAAVAQWLDIPDAQTLLGSLLARHDWLSGRDDDWFIDLYGYLNDYPDLFDEDTLKSLPIIRLEGGRLVAAGEETVYLPPSEERVVESYGLKRFTFRIVSHAIIRRNPSPRKEEEKRLNHRTQAARTFLLERLEIKHHRPLEIVWNQVLPYLEDQTYESIEGLQADFGLLLYIKEHWSQIQKDADETEMDVTAAFRSLPVPASGPRKKRTVKGVREAYLPAELGGNPTFARLFQGVPDVWFIDADLLVEWDGTRKKRERKLKEWQGFLTDLGAPRSLQLIRRSWLLPQEFEVKIPDVFGPSDKLTKVTNYLKIADLIKLFEYLADKVKSTRDDRGRLLLKLLDGQWGEWETRFGGTAAAKAPLWWQSTYHHYSKWKRSGREDTKVLPCEFVQLLHSEAWVPVRGDGQPRRPDDVWLSNDDGGLGFSSGRCLAIPLENEGLIQALGLRIRLSVDELLVELDARIERGDFNLNGYRELYGLLATAWQEEGHGASLIAKFKSSRFIFLPHRPEFPFAASDDLVWKAPKGRIPRGTPAIEPFYPSLKDFFLRLEVAEQATPKFAIETLRQVAQIYDNEEFAFTQSLERARIWEAYLTLTEADFARDGGSEALQDFLEEGSLLGHDFEFYSCAELVAPDDHELTALFRKEGAATFLWLPEGHAEPEVARAVAHLFGLPRVSEAPRSVTFDEVAAGPACVRIASRFQAIRRDLLGYIRRVARSRFDALVESGQATALAGAPIRFASSIRVRYTLGERTITDPREPALAIDAEGIVLRADRCETLLDLGNDLESVLGVPGLAYAFYTLITVPNEQRAAHAERQGYLVPEDEWNHLHNGPAHPVVEELPDDSEEGGTVTSNPEPAEDKTHESDRPGAGRSSDPAERAPGDARSNGRRRGTDPVRNNGEDIDDGSPVPDKGLRPRSGRPREWTPPAVGLAYRGPTRFRSPRGSNARLTERLGTAPRRREVQEYLEGCEEPPAPISESDEAISNRIRTALYAVNLEHGFLRFAPADLRLFEPEWPAEFELIDDDGERVLVAIDYRAGIVHGKGLTAFLEARHDWPYGTVLSLDATSDPWCYHLHAEFLEEPIDIGTVEFFDFDDDGFPVVLTCHPKPFTVAFDEKVYRQERRWENRRAYNTLVAARGTGVLTEVYETLEDSTAPATAAEIHRSLLKSGRPCSYFSVLATLYGFACFEPTDDRRWRLVPDEASELRAGYRALLVVDSTSVPDPDRPSPDDTWNAESAPARCPLEPHEVTQLTEKLEMLAQPDPSLWHDAIDDLIEELSELKVIYRLGKVIEPVAGAPSEKGFVDRPCLRN</sequence>
<dbReference type="PANTHER" id="PTHR32387:SF0">
    <property type="entry name" value="PROTEIN NO VEIN"/>
    <property type="match status" value="1"/>
</dbReference>
<gene>
    <name evidence="2" type="ORF">V5E97_11450</name>
</gene>
<dbReference type="EMBL" id="CP155447">
    <property type="protein sequence ID" value="XBH06622.1"/>
    <property type="molecule type" value="Genomic_DNA"/>
</dbReference>
<dbReference type="Gene3D" id="3.30.565.10">
    <property type="entry name" value="Histidine kinase-like ATPase, C-terminal domain"/>
    <property type="match status" value="1"/>
</dbReference>